<protein>
    <submittedName>
        <fullName evidence="7">FAD-dependent oxidoreductase</fullName>
    </submittedName>
</protein>
<dbReference type="RefSeq" id="WP_380975438.1">
    <property type="nucleotide sequence ID" value="NZ_JBHTEF010000001.1"/>
</dbReference>
<dbReference type="InterPro" id="IPR036188">
    <property type="entry name" value="FAD/NAD-bd_sf"/>
</dbReference>
<evidence type="ECO:0000256" key="2">
    <source>
        <dbReference type="ARBA" id="ARBA00022630"/>
    </source>
</evidence>
<accession>A0ABW2SR46</accession>
<evidence type="ECO:0000313" key="7">
    <source>
        <dbReference type="EMBL" id="MFC7581813.1"/>
    </source>
</evidence>
<dbReference type="InterPro" id="IPR050315">
    <property type="entry name" value="FAD-oxidoreductase_2"/>
</dbReference>
<dbReference type="Proteomes" id="UP001596527">
    <property type="component" value="Unassembled WGS sequence"/>
</dbReference>
<keyword evidence="2" id="KW-0285">Flavoprotein</keyword>
<dbReference type="PANTHER" id="PTHR43400">
    <property type="entry name" value="FUMARATE REDUCTASE"/>
    <property type="match status" value="1"/>
</dbReference>
<feature type="compositionally biased region" description="Low complexity" evidence="5">
    <location>
        <begin position="11"/>
        <end position="23"/>
    </location>
</feature>
<evidence type="ECO:0000259" key="6">
    <source>
        <dbReference type="Pfam" id="PF00890"/>
    </source>
</evidence>
<dbReference type="Pfam" id="PF00890">
    <property type="entry name" value="FAD_binding_2"/>
    <property type="match status" value="1"/>
</dbReference>
<feature type="region of interest" description="Disordered" evidence="5">
    <location>
        <begin position="1"/>
        <end position="24"/>
    </location>
</feature>
<keyword evidence="4" id="KW-0560">Oxidoreductase</keyword>
<keyword evidence="3" id="KW-0274">FAD</keyword>
<comment type="cofactor">
    <cofactor evidence="1">
        <name>FAD</name>
        <dbReference type="ChEBI" id="CHEBI:57692"/>
    </cofactor>
</comment>
<sequence length="521" mass="55632">MTRTDPGIGTPSAPHQPAASPPQRTIKENTIMSATDATELDADYDVVVIGSGASGLSAAVEAAGKGLRVAVLEKMEHIGGSSAFAEGHAAFESEEQISRGIEVTKDQGFNTLMDYSHWRADPSIVSRFVDNAATTIRKLKDLGIIYEEVIVTAPDQPNELVTWHIPEGEVAHVLDVLEAEARRRGVDVFLQTPAKRLLTRDGRIAGVEAQDADGQSVRLGARAVVVGTGGYAANPEMFNTYARNPVGEHLINIGNPGNTGDGLAMMFEAGAVPFESIGTALLNPFVRGKTPTSNTAVAGFQPYLWVDRDGRRFVNEICGLDFGNAGDVVAGLPGAYYWSIIDASQIEHLVADGNEVGLGIYVRNYEKLTNLPTELAADVDGDFPVFRADTIAELASAIGVDAQVLTAEVDEYNRYCQDGRDPRFHKDPAYLRPLVRAPYYAIKMEPAIMITMGGIKIDDRMRCVDAAGEAIPGLYSVGCDAGGLFGESYSLPVPGTANGFALTSGWLAADDIAERIARSAL</sequence>
<proteinExistence type="predicted"/>
<dbReference type="PANTHER" id="PTHR43400:SF10">
    <property type="entry name" value="3-OXOSTEROID 1-DEHYDROGENASE"/>
    <property type="match status" value="1"/>
</dbReference>
<dbReference type="Gene3D" id="3.90.700.10">
    <property type="entry name" value="Succinate dehydrogenase/fumarate reductase flavoprotein, catalytic domain"/>
    <property type="match status" value="1"/>
</dbReference>
<dbReference type="InterPro" id="IPR027477">
    <property type="entry name" value="Succ_DH/fumarate_Rdtase_cat_sf"/>
</dbReference>
<dbReference type="SUPFAM" id="SSF51905">
    <property type="entry name" value="FAD/NAD(P)-binding domain"/>
    <property type="match status" value="1"/>
</dbReference>
<dbReference type="SUPFAM" id="SSF56425">
    <property type="entry name" value="Succinate dehydrogenase/fumarate reductase flavoprotein, catalytic domain"/>
    <property type="match status" value="1"/>
</dbReference>
<evidence type="ECO:0000256" key="4">
    <source>
        <dbReference type="ARBA" id="ARBA00023002"/>
    </source>
</evidence>
<evidence type="ECO:0000256" key="5">
    <source>
        <dbReference type="SAM" id="MobiDB-lite"/>
    </source>
</evidence>
<name>A0ABW2SR46_9ACTO</name>
<evidence type="ECO:0000256" key="1">
    <source>
        <dbReference type="ARBA" id="ARBA00001974"/>
    </source>
</evidence>
<keyword evidence="8" id="KW-1185">Reference proteome</keyword>
<dbReference type="Gene3D" id="3.50.50.60">
    <property type="entry name" value="FAD/NAD(P)-binding domain"/>
    <property type="match status" value="1"/>
</dbReference>
<organism evidence="7 8">
    <name type="scientific">Schaalia naturae</name>
    <dbReference type="NCBI Taxonomy" id="635203"/>
    <lineage>
        <taxon>Bacteria</taxon>
        <taxon>Bacillati</taxon>
        <taxon>Actinomycetota</taxon>
        <taxon>Actinomycetes</taxon>
        <taxon>Actinomycetales</taxon>
        <taxon>Actinomycetaceae</taxon>
        <taxon>Schaalia</taxon>
    </lineage>
</organism>
<dbReference type="EMBL" id="JBHTEF010000001">
    <property type="protein sequence ID" value="MFC7581813.1"/>
    <property type="molecule type" value="Genomic_DNA"/>
</dbReference>
<evidence type="ECO:0000256" key="3">
    <source>
        <dbReference type="ARBA" id="ARBA00022827"/>
    </source>
</evidence>
<gene>
    <name evidence="7" type="ORF">ACFQWG_11470</name>
</gene>
<comment type="caution">
    <text evidence="7">The sequence shown here is derived from an EMBL/GenBank/DDBJ whole genome shotgun (WGS) entry which is preliminary data.</text>
</comment>
<evidence type="ECO:0000313" key="8">
    <source>
        <dbReference type="Proteomes" id="UP001596527"/>
    </source>
</evidence>
<dbReference type="PRINTS" id="PR00411">
    <property type="entry name" value="PNDRDTASEI"/>
</dbReference>
<reference evidence="8" key="1">
    <citation type="journal article" date="2019" name="Int. J. Syst. Evol. Microbiol.">
        <title>The Global Catalogue of Microorganisms (GCM) 10K type strain sequencing project: providing services to taxonomists for standard genome sequencing and annotation.</title>
        <authorList>
            <consortium name="The Broad Institute Genomics Platform"/>
            <consortium name="The Broad Institute Genome Sequencing Center for Infectious Disease"/>
            <person name="Wu L."/>
            <person name="Ma J."/>
        </authorList>
    </citation>
    <scope>NUCLEOTIDE SEQUENCE [LARGE SCALE GENOMIC DNA]</scope>
    <source>
        <strain evidence="8">CCUG 56698</strain>
    </source>
</reference>
<dbReference type="InterPro" id="IPR003953">
    <property type="entry name" value="FAD-dep_OxRdtase_2_FAD-bd"/>
</dbReference>
<feature type="domain" description="FAD-dependent oxidoreductase 2 FAD-binding" evidence="6">
    <location>
        <begin position="45"/>
        <end position="490"/>
    </location>
</feature>